<feature type="transmembrane region" description="Helical" evidence="1">
    <location>
        <begin position="38"/>
        <end position="57"/>
    </location>
</feature>
<name>A0A6H9YQ42_9ACTN</name>
<dbReference type="EMBL" id="WBMT01000009">
    <property type="protein sequence ID" value="KAB2347248.1"/>
    <property type="molecule type" value="Genomic_DNA"/>
</dbReference>
<dbReference type="Proteomes" id="UP000468735">
    <property type="component" value="Unassembled WGS sequence"/>
</dbReference>
<sequence>MSPPLTSHSSAPADRDTVGAADLAALQRRDRTDRRTRAAFATVFALIGAALAGPVLVTIPARALAVVALVALAVVGAGGLASIATGWLAGRYEMSRPHPWQVWQWRITRRWYAPGATVWHTEPNAGASPLAVLAWYTDPACQIPWALIYDGTPLMSGGSAVWLPLTALTPTPPRPASMSERIGGPR</sequence>
<keyword evidence="1" id="KW-1133">Transmembrane helix</keyword>
<dbReference type="AlphaFoldDB" id="A0A6H9YQ42"/>
<dbReference type="RefSeq" id="WP_151561904.1">
    <property type="nucleotide sequence ID" value="NZ_WBMT01000009.1"/>
</dbReference>
<reference evidence="2 3" key="1">
    <citation type="submission" date="2019-09" db="EMBL/GenBank/DDBJ databases">
        <title>Actinomadura physcomitrii sp. nov., a novel actinomycete isolated from moss [Physcomitrium sphaericum (Ludw) Fuernr].</title>
        <authorList>
            <person name="Zhuang X."/>
            <person name="Liu C."/>
        </authorList>
    </citation>
    <scope>NUCLEOTIDE SEQUENCE [LARGE SCALE GENOMIC DNA]</scope>
    <source>
        <strain evidence="2 3">HMC1</strain>
    </source>
</reference>
<keyword evidence="3" id="KW-1185">Reference proteome</keyword>
<dbReference type="OrthoDB" id="3483938at2"/>
<evidence type="ECO:0000313" key="2">
    <source>
        <dbReference type="EMBL" id="KAB2347248.1"/>
    </source>
</evidence>
<protein>
    <submittedName>
        <fullName evidence="2">Uncharacterized protein</fullName>
    </submittedName>
</protein>
<accession>A0A6H9YQ42</accession>
<comment type="caution">
    <text evidence="2">The sequence shown here is derived from an EMBL/GenBank/DDBJ whole genome shotgun (WGS) entry which is preliminary data.</text>
</comment>
<gene>
    <name evidence="2" type="ORF">F8566_19690</name>
</gene>
<evidence type="ECO:0000313" key="3">
    <source>
        <dbReference type="Proteomes" id="UP000468735"/>
    </source>
</evidence>
<evidence type="ECO:0000256" key="1">
    <source>
        <dbReference type="SAM" id="Phobius"/>
    </source>
</evidence>
<keyword evidence="1" id="KW-0472">Membrane</keyword>
<organism evidence="2 3">
    <name type="scientific">Actinomadura rudentiformis</name>
    <dbReference type="NCBI Taxonomy" id="359158"/>
    <lineage>
        <taxon>Bacteria</taxon>
        <taxon>Bacillati</taxon>
        <taxon>Actinomycetota</taxon>
        <taxon>Actinomycetes</taxon>
        <taxon>Streptosporangiales</taxon>
        <taxon>Thermomonosporaceae</taxon>
        <taxon>Actinomadura</taxon>
    </lineage>
</organism>
<keyword evidence="1" id="KW-0812">Transmembrane</keyword>
<feature type="transmembrane region" description="Helical" evidence="1">
    <location>
        <begin position="63"/>
        <end position="89"/>
    </location>
</feature>
<proteinExistence type="predicted"/>